<dbReference type="SUPFAM" id="SSF56091">
    <property type="entry name" value="DNA ligase/mRNA capping enzyme, catalytic domain"/>
    <property type="match status" value="1"/>
</dbReference>
<dbReference type="RefSeq" id="WP_096749204.1">
    <property type="nucleotide sequence ID" value="NZ_CADEPO010000005.1"/>
</dbReference>
<evidence type="ECO:0000313" key="3">
    <source>
        <dbReference type="Proteomes" id="UP001059745"/>
    </source>
</evidence>
<proteinExistence type="predicted"/>
<organism evidence="2 3">
    <name type="scientific">Burkholderia gladioli</name>
    <name type="common">Pseudomonas marginata</name>
    <name type="synonym">Phytomonas marginata</name>
    <dbReference type="NCBI Taxonomy" id="28095"/>
    <lineage>
        <taxon>Bacteria</taxon>
        <taxon>Pseudomonadati</taxon>
        <taxon>Pseudomonadota</taxon>
        <taxon>Betaproteobacteria</taxon>
        <taxon>Burkholderiales</taxon>
        <taxon>Burkholderiaceae</taxon>
        <taxon>Burkholderia</taxon>
    </lineage>
</organism>
<sequence length="236" mass="27103">MNQFFRFPHTPHLAWLGSGKPRDDKVLSSGEVRTLLFGDVVVEEKLDGANLGFSLSPNGKLLVQNRGQYLAQPYLGQFARFSSWLSLHQDALLGVLRPEWMLFGEWCAARHSLDYNTLPDWFLLFDVYDRNAERFWSTARRDALASSAGLEVVPEIFRGHVSMDKLKEWVADTPSRYRDGPLEGIVVRRESDDWCNTRAKLVSPDFTQAIATHWRKRAIQWNRVDVSHQNRTAGRA</sequence>
<dbReference type="PANTHER" id="PTHR43883:SF1">
    <property type="entry name" value="GLUCONOKINASE"/>
    <property type="match status" value="1"/>
</dbReference>
<evidence type="ECO:0000313" key="2">
    <source>
        <dbReference type="EMBL" id="UWX71643.1"/>
    </source>
</evidence>
<protein>
    <submittedName>
        <fullName evidence="2">RNA ligase family protein</fullName>
    </submittedName>
</protein>
<gene>
    <name evidence="2" type="ORF">NYZ96_07820</name>
</gene>
<dbReference type="InterPro" id="IPR021122">
    <property type="entry name" value="RNA_ligase_dom_REL/Rnl2"/>
</dbReference>
<evidence type="ECO:0000259" key="1">
    <source>
        <dbReference type="Pfam" id="PF09414"/>
    </source>
</evidence>
<dbReference type="InterPro" id="IPR052732">
    <property type="entry name" value="Cell-binding_unc_protein"/>
</dbReference>
<feature type="domain" description="RNA ligase" evidence="1">
    <location>
        <begin position="39"/>
        <end position="201"/>
    </location>
</feature>
<dbReference type="EMBL" id="CP104214">
    <property type="protein sequence ID" value="UWX71643.1"/>
    <property type="molecule type" value="Genomic_DNA"/>
</dbReference>
<dbReference type="AlphaFoldDB" id="A0AB38TT38"/>
<accession>A0AB38TT38</accession>
<dbReference type="Gene3D" id="3.30.470.30">
    <property type="entry name" value="DNA ligase/mRNA capping enzyme"/>
    <property type="match status" value="1"/>
</dbReference>
<name>A0AB38TT38_BURGA</name>
<dbReference type="GO" id="GO:0016874">
    <property type="term" value="F:ligase activity"/>
    <property type="evidence" value="ECO:0007669"/>
    <property type="project" value="UniProtKB-KW"/>
</dbReference>
<dbReference type="Proteomes" id="UP001059745">
    <property type="component" value="Chromosome 1"/>
</dbReference>
<keyword evidence="2" id="KW-0436">Ligase</keyword>
<dbReference type="Pfam" id="PF09414">
    <property type="entry name" value="RNA_ligase"/>
    <property type="match status" value="1"/>
</dbReference>
<dbReference type="PANTHER" id="PTHR43883">
    <property type="entry name" value="SLR0207 PROTEIN"/>
    <property type="match status" value="1"/>
</dbReference>
<reference evidence="2" key="1">
    <citation type="submission" date="2022-09" db="EMBL/GenBank/DDBJ databases">
        <title>Genomic of Burkholderia gladioli.</title>
        <authorList>
            <person name="Wu H."/>
        </authorList>
    </citation>
    <scope>NUCLEOTIDE SEQUENCE</scope>
    <source>
        <strain evidence="2">ZN-S4</strain>
    </source>
</reference>